<dbReference type="RefSeq" id="WP_055153382.1">
    <property type="nucleotide sequence ID" value="NZ_CYZU01000022.1"/>
</dbReference>
<dbReference type="AlphaFoldDB" id="A0A174FX73"/>
<sequence>MFSSKILERGYDYWAEGLVSDVLSTEDGYEAIVSGSYNYEVEIIVDDDEVLEMYCDCPYAEEGRYCKHMAAVLYELTNQCMAAGSSRSASDSGKAGDIPDTEHRRQEIAASVDRVSEADLRDYVKQLLYKDKNLYEKFKIQYEFSDSREMMEIFKSQIDKIFEEQCQEYGYLDYYHASKLEKQIYRIMGDITGKLMKCGCYQEVFELSLYLYKELEYVAVDESDGVTDEILELCTEIWEELLDDCGEQSIGDMIFSGLKDIVSRSGVHYRSERAWGFMQDFFDEREYITEMLNIVEEALKKCDSRKVTWEDSYTISTCVTDILYFMEELGYSDTELTEFSRQYWNLDDVRRYWISKGQKAGAYEQTIGLIKESLEQSKGKPVLVMEYRRTLMQIYKQMGDVEKYRAELKDIILNESWASKEDYEEYKALFTSKEWEQEREAVFTAPYGEQHLYELLQEEGLYGRLLEAIKKSGSLNILRRYEKILQKEYAEEIVQIYADNIEGMADRASNRSTYKEIVQILSHMKEFRGGAEIVERIVGSWRYKYRKRRAMMEEIKDL</sequence>
<dbReference type="Pfam" id="PF04434">
    <property type="entry name" value="SWIM"/>
    <property type="match status" value="1"/>
</dbReference>
<evidence type="ECO:0000256" key="2">
    <source>
        <dbReference type="SAM" id="MobiDB-lite"/>
    </source>
</evidence>
<evidence type="ECO:0000313" key="4">
    <source>
        <dbReference type="EMBL" id="CUO53446.1"/>
    </source>
</evidence>
<dbReference type="PROSITE" id="PS50966">
    <property type="entry name" value="ZF_SWIM"/>
    <property type="match status" value="1"/>
</dbReference>
<feature type="domain" description="SWIM-type" evidence="3">
    <location>
        <begin position="39"/>
        <end position="77"/>
    </location>
</feature>
<dbReference type="EMBL" id="CYZU01000022">
    <property type="protein sequence ID" value="CUO53446.1"/>
    <property type="molecule type" value="Genomic_DNA"/>
</dbReference>
<dbReference type="Proteomes" id="UP000095544">
    <property type="component" value="Unassembled WGS sequence"/>
</dbReference>
<organism evidence="4 5">
    <name type="scientific">Faecalicatena contorta</name>
    <dbReference type="NCBI Taxonomy" id="39482"/>
    <lineage>
        <taxon>Bacteria</taxon>
        <taxon>Bacillati</taxon>
        <taxon>Bacillota</taxon>
        <taxon>Clostridia</taxon>
        <taxon>Lachnospirales</taxon>
        <taxon>Lachnospiraceae</taxon>
        <taxon>Faecalicatena</taxon>
    </lineage>
</organism>
<keyword evidence="1" id="KW-0479">Metal-binding</keyword>
<keyword evidence="1" id="KW-0862">Zinc</keyword>
<dbReference type="OrthoDB" id="9760715at2"/>
<feature type="region of interest" description="Disordered" evidence="2">
    <location>
        <begin position="84"/>
        <end position="103"/>
    </location>
</feature>
<reference evidence="4 5" key="1">
    <citation type="submission" date="2015-09" db="EMBL/GenBank/DDBJ databases">
        <authorList>
            <consortium name="Pathogen Informatics"/>
        </authorList>
    </citation>
    <scope>NUCLEOTIDE SEQUENCE [LARGE SCALE GENOMIC DNA]</scope>
    <source>
        <strain evidence="4 5">2789STDY5834876</strain>
    </source>
</reference>
<proteinExistence type="predicted"/>
<dbReference type="InterPro" id="IPR007527">
    <property type="entry name" value="Znf_SWIM"/>
</dbReference>
<dbReference type="STRING" id="39482.ERS852491_02492"/>
<dbReference type="GO" id="GO:0008270">
    <property type="term" value="F:zinc ion binding"/>
    <property type="evidence" value="ECO:0007669"/>
    <property type="project" value="UniProtKB-KW"/>
</dbReference>
<feature type="compositionally biased region" description="Low complexity" evidence="2">
    <location>
        <begin position="84"/>
        <end position="96"/>
    </location>
</feature>
<keyword evidence="1" id="KW-0863">Zinc-finger</keyword>
<accession>A0A174FX73</accession>
<name>A0A174FX73_9FIRM</name>
<gene>
    <name evidence="4" type="ORF">ERS852491_02492</name>
</gene>
<evidence type="ECO:0000256" key="1">
    <source>
        <dbReference type="PROSITE-ProRule" id="PRU00325"/>
    </source>
</evidence>
<evidence type="ECO:0000313" key="5">
    <source>
        <dbReference type="Proteomes" id="UP000095544"/>
    </source>
</evidence>
<protein>
    <submittedName>
        <fullName evidence="4">Uncharacterized conserved protein</fullName>
    </submittedName>
</protein>
<evidence type="ECO:0000259" key="3">
    <source>
        <dbReference type="PROSITE" id="PS50966"/>
    </source>
</evidence>